<reference evidence="2 3" key="1">
    <citation type="submission" date="2016-06" db="EMBL/GenBank/DDBJ databases">
        <title>Genome sequencing of Cryobacterium arcticum PAMC 27867.</title>
        <authorList>
            <person name="Lee J."/>
            <person name="Kim O.-S."/>
        </authorList>
    </citation>
    <scope>NUCLEOTIDE SEQUENCE [LARGE SCALE GENOMIC DNA]</scope>
    <source>
        <strain evidence="2 3">PAMC 27867</strain>
    </source>
</reference>
<feature type="domain" description="Methyltransferase" evidence="1">
    <location>
        <begin position="72"/>
        <end position="110"/>
    </location>
</feature>
<organism evidence="2 3">
    <name type="scientific">Cryobacterium arcticum</name>
    <dbReference type="NCBI Taxonomy" id="670052"/>
    <lineage>
        <taxon>Bacteria</taxon>
        <taxon>Bacillati</taxon>
        <taxon>Actinomycetota</taxon>
        <taxon>Actinomycetes</taxon>
        <taxon>Micrococcales</taxon>
        <taxon>Microbacteriaceae</taxon>
        <taxon>Cryobacterium</taxon>
    </lineage>
</organism>
<keyword evidence="3" id="KW-1185">Reference proteome</keyword>
<keyword evidence="2" id="KW-0808">Transferase</keyword>
<dbReference type="InterPro" id="IPR041698">
    <property type="entry name" value="Methyltransf_25"/>
</dbReference>
<dbReference type="KEGG" id="cart:PA27867_0657"/>
<dbReference type="GO" id="GO:0008168">
    <property type="term" value="F:methyltransferase activity"/>
    <property type="evidence" value="ECO:0007669"/>
    <property type="project" value="UniProtKB-KW"/>
</dbReference>
<evidence type="ECO:0000313" key="2">
    <source>
        <dbReference type="EMBL" id="ANP71625.1"/>
    </source>
</evidence>
<dbReference type="EMBL" id="CP016282">
    <property type="protein sequence ID" value="ANP71625.1"/>
    <property type="molecule type" value="Genomic_DNA"/>
</dbReference>
<dbReference type="AlphaFoldDB" id="A0A1B1BGB1"/>
<dbReference type="GO" id="GO:0032259">
    <property type="term" value="P:methylation"/>
    <property type="evidence" value="ECO:0007669"/>
    <property type="project" value="UniProtKB-KW"/>
</dbReference>
<dbReference type="InterPro" id="IPR029063">
    <property type="entry name" value="SAM-dependent_MTases_sf"/>
</dbReference>
<dbReference type="Gene3D" id="3.40.50.150">
    <property type="entry name" value="Vaccinia Virus protein VP39"/>
    <property type="match status" value="1"/>
</dbReference>
<dbReference type="Proteomes" id="UP000092582">
    <property type="component" value="Chromosome 1"/>
</dbReference>
<keyword evidence="2" id="KW-0489">Methyltransferase</keyword>
<dbReference type="OrthoDB" id="4484556at2"/>
<gene>
    <name evidence="2" type="ORF">PA27867_0657</name>
</gene>
<dbReference type="Pfam" id="PF13649">
    <property type="entry name" value="Methyltransf_25"/>
    <property type="match status" value="1"/>
</dbReference>
<accession>A0A1B1BGB1</accession>
<dbReference type="RefSeq" id="WP_066593144.1">
    <property type="nucleotide sequence ID" value="NZ_CP016282.1"/>
</dbReference>
<evidence type="ECO:0000313" key="3">
    <source>
        <dbReference type="Proteomes" id="UP000092582"/>
    </source>
</evidence>
<sequence>MTMLSARPGVPGTTTFGSGGAEPYAAALENESAVLYLRHATGRAAATMDAGRWSAAADDTDVQLLAGAAGPVLDIGCGPGRMVRAALAQGLAATGVDVSPTAVRIAAESGLTVLERSVFSAMPGEGDWGTALLLDGNIGIGGDIVALLGRCAELISSDGAVLVEVHPEAERDHAFDGTLEDAQGRTSAVFPWAEVGIGPLRARAGDAGLRVVQDWKSDGRWFARLVRT</sequence>
<dbReference type="SUPFAM" id="SSF53335">
    <property type="entry name" value="S-adenosyl-L-methionine-dependent methyltransferases"/>
    <property type="match status" value="1"/>
</dbReference>
<protein>
    <submittedName>
        <fullName evidence="2">Putative SAM-dependent methyltransferase</fullName>
    </submittedName>
</protein>
<dbReference type="STRING" id="670052.PA27867_0657"/>
<evidence type="ECO:0000259" key="1">
    <source>
        <dbReference type="Pfam" id="PF13649"/>
    </source>
</evidence>
<dbReference type="PATRIC" id="fig|670052.7.peg.684"/>
<name>A0A1B1BGB1_9MICO</name>
<proteinExistence type="predicted"/>